<reference evidence="3" key="1">
    <citation type="submission" date="2022-11" db="UniProtKB">
        <authorList>
            <consortium name="WormBaseParasite"/>
        </authorList>
    </citation>
    <scope>IDENTIFICATION</scope>
</reference>
<name>A0A914E8P0_9BILA</name>
<keyword evidence="2" id="KW-1185">Reference proteome</keyword>
<dbReference type="Proteomes" id="UP000887540">
    <property type="component" value="Unplaced"/>
</dbReference>
<protein>
    <submittedName>
        <fullName evidence="3">Uncharacterized protein</fullName>
    </submittedName>
</protein>
<evidence type="ECO:0000313" key="2">
    <source>
        <dbReference type="Proteomes" id="UP000887540"/>
    </source>
</evidence>
<evidence type="ECO:0000256" key="1">
    <source>
        <dbReference type="SAM" id="MobiDB-lite"/>
    </source>
</evidence>
<proteinExistence type="predicted"/>
<evidence type="ECO:0000313" key="3">
    <source>
        <dbReference type="WBParaSite" id="ACRNAN_scaffold6156.g8173.t1"/>
    </source>
</evidence>
<accession>A0A914E8P0</accession>
<feature type="compositionally biased region" description="Basic and acidic residues" evidence="1">
    <location>
        <begin position="20"/>
        <end position="38"/>
    </location>
</feature>
<dbReference type="WBParaSite" id="ACRNAN_scaffold6156.g8173.t1">
    <property type="protein sequence ID" value="ACRNAN_scaffold6156.g8173.t1"/>
    <property type="gene ID" value="ACRNAN_scaffold6156.g8173"/>
</dbReference>
<sequence>MIICDHRYSSIVFSGGDIRPISDGEFGHDKGDNSRDLSKISTSHVGTSINEEDDIYPSAEALVEHSGLADKA</sequence>
<dbReference type="AlphaFoldDB" id="A0A914E8P0"/>
<feature type="region of interest" description="Disordered" evidence="1">
    <location>
        <begin position="19"/>
        <end position="41"/>
    </location>
</feature>
<organism evidence="2 3">
    <name type="scientific">Acrobeloides nanus</name>
    <dbReference type="NCBI Taxonomy" id="290746"/>
    <lineage>
        <taxon>Eukaryota</taxon>
        <taxon>Metazoa</taxon>
        <taxon>Ecdysozoa</taxon>
        <taxon>Nematoda</taxon>
        <taxon>Chromadorea</taxon>
        <taxon>Rhabditida</taxon>
        <taxon>Tylenchina</taxon>
        <taxon>Cephalobomorpha</taxon>
        <taxon>Cephaloboidea</taxon>
        <taxon>Cephalobidae</taxon>
        <taxon>Acrobeloides</taxon>
    </lineage>
</organism>